<dbReference type="Proteomes" id="UP001303046">
    <property type="component" value="Unassembled WGS sequence"/>
</dbReference>
<sequence length="162" mass="17927">MTSCNIVLAPSWCPFTDLEYTSDVVIFADSSTTLQHVVNLESKLCTTYELRLCPDVCKQMWVSLRLPQIQKSEQAGGRFSSSNSSMSSVTLVKVFEVSSHRRIYAAGLVIRYSPYHDVYTGDLFSSVNSDGEARRKGCYLITRGPAYATVKLSTILMLCTGG</sequence>
<name>A0ABR1ELQ0_NECAM</name>
<organism evidence="1 2">
    <name type="scientific">Necator americanus</name>
    <name type="common">Human hookworm</name>
    <dbReference type="NCBI Taxonomy" id="51031"/>
    <lineage>
        <taxon>Eukaryota</taxon>
        <taxon>Metazoa</taxon>
        <taxon>Ecdysozoa</taxon>
        <taxon>Nematoda</taxon>
        <taxon>Chromadorea</taxon>
        <taxon>Rhabditida</taxon>
        <taxon>Rhabditina</taxon>
        <taxon>Rhabditomorpha</taxon>
        <taxon>Strongyloidea</taxon>
        <taxon>Ancylostomatidae</taxon>
        <taxon>Bunostominae</taxon>
        <taxon>Necator</taxon>
    </lineage>
</organism>
<reference evidence="1 2" key="1">
    <citation type="submission" date="2023-08" db="EMBL/GenBank/DDBJ databases">
        <title>A Necator americanus chromosomal reference genome.</title>
        <authorList>
            <person name="Ilik V."/>
            <person name="Petrzelkova K.J."/>
            <person name="Pardy F."/>
            <person name="Fuh T."/>
            <person name="Niatou-Singa F.S."/>
            <person name="Gouil Q."/>
            <person name="Baker L."/>
            <person name="Ritchie M.E."/>
            <person name="Jex A.R."/>
            <person name="Gazzola D."/>
            <person name="Li H."/>
            <person name="Toshio Fujiwara R."/>
            <person name="Zhan B."/>
            <person name="Aroian R.V."/>
            <person name="Pafco B."/>
            <person name="Schwarz E.M."/>
        </authorList>
    </citation>
    <scope>NUCLEOTIDE SEQUENCE [LARGE SCALE GENOMIC DNA]</scope>
    <source>
        <strain evidence="1 2">Aroian</strain>
        <tissue evidence="1">Whole animal</tissue>
    </source>
</reference>
<evidence type="ECO:0000313" key="2">
    <source>
        <dbReference type="Proteomes" id="UP001303046"/>
    </source>
</evidence>
<proteinExistence type="predicted"/>
<protein>
    <submittedName>
        <fullName evidence="1">Uncharacterized protein</fullName>
    </submittedName>
</protein>
<keyword evidence="2" id="KW-1185">Reference proteome</keyword>
<comment type="caution">
    <text evidence="1">The sequence shown here is derived from an EMBL/GenBank/DDBJ whole genome shotgun (WGS) entry which is preliminary data.</text>
</comment>
<evidence type="ECO:0000313" key="1">
    <source>
        <dbReference type="EMBL" id="KAK6762746.1"/>
    </source>
</evidence>
<dbReference type="EMBL" id="JAVFWL010000006">
    <property type="protein sequence ID" value="KAK6762746.1"/>
    <property type="molecule type" value="Genomic_DNA"/>
</dbReference>
<gene>
    <name evidence="1" type="primary">Necator_chrX.g23615</name>
    <name evidence="1" type="ORF">RB195_023451</name>
</gene>
<accession>A0ABR1ELQ0</accession>